<keyword evidence="2" id="KW-0479">Metal-binding</keyword>
<feature type="region of interest" description="Disordered" evidence="9">
    <location>
        <begin position="61"/>
        <end position="97"/>
    </location>
</feature>
<comment type="subcellular location">
    <subcellularLocation>
        <location evidence="1">Nucleus</location>
    </subcellularLocation>
</comment>
<feature type="compositionally biased region" description="Low complexity" evidence="9">
    <location>
        <begin position="64"/>
        <end position="83"/>
    </location>
</feature>
<dbReference type="InterPro" id="IPR052202">
    <property type="entry name" value="Yeast_MetPath_Reg"/>
</dbReference>
<dbReference type="SMART" id="SM00066">
    <property type="entry name" value="GAL4"/>
    <property type="match status" value="1"/>
</dbReference>
<feature type="domain" description="Zn(2)-C6 fungal-type" evidence="10">
    <location>
        <begin position="158"/>
        <end position="188"/>
    </location>
</feature>
<accession>A0A7R7VIF1</accession>
<sequence>MAGNKRTSSQMDNGNDNPNPNTLDEYQALHYTDKFQDLFEIPNSPSEEVLAMSGAFVFQEAPIDDNNNSSSSSSSSNNNNNDNGTDIDPGNALALQDPTQGIPVENTVATDINEQATMEHVAEPPKAPRKRRRKGDPEPDHSALVREKTAKSNRCGQACDRCHMRRFKCDEVRGGCLMCLRSGYECKMTNRVTGETVVRGGREGVVINFDDIQRENDRIKEENEKLREEIEQFRSVVGKLQSQLQYYHSKFSMGAIPGPSHTQVSDPSRVLPNPKSQARAMQQANPNSLYGNQINSNNNGTTQPVASNYNNNAFSGNMSIGSSAPLPIPNSMLNAFSRSEWAQPRLPQWFPAVSRNNILTYLPRSQVLAPMQDNGRGMYQGMQMQNFQGLGMQSQGSRNLPITLDAQNDQVNPQENANTQPQHNHGQDTSVYVQGMSHSMKTLNQGFQAPPQYLTKGAQNQTSQHESKNVQHQDFPNTKVPYKTAHDYPFNFPQPAPQSYSQPVVQFQGAGQQSAGNQIPSFLNDPLSGIKSEDDTDVVKFDLGSGCCWTPLLPAAFPSLDLDVATKQGSTANPANTGTDLFTVNDSNKLCQAQDLSDPEILSLLESLEQQKQSQPLVQELKQE</sequence>
<evidence type="ECO:0000256" key="1">
    <source>
        <dbReference type="ARBA" id="ARBA00004123"/>
    </source>
</evidence>
<organism evidence="11 12">
    <name type="scientific">Aspergillus chevalieri</name>
    <name type="common">Eurotium chevalieri</name>
    <dbReference type="NCBI Taxonomy" id="182096"/>
    <lineage>
        <taxon>Eukaryota</taxon>
        <taxon>Fungi</taxon>
        <taxon>Dikarya</taxon>
        <taxon>Ascomycota</taxon>
        <taxon>Pezizomycotina</taxon>
        <taxon>Eurotiomycetes</taxon>
        <taxon>Eurotiomycetidae</taxon>
        <taxon>Eurotiales</taxon>
        <taxon>Aspergillaceae</taxon>
        <taxon>Aspergillus</taxon>
        <taxon>Aspergillus subgen. Aspergillus</taxon>
    </lineage>
</organism>
<dbReference type="SUPFAM" id="SSF57701">
    <property type="entry name" value="Zn2/Cys6 DNA-binding domain"/>
    <property type="match status" value="1"/>
</dbReference>
<dbReference type="GO" id="GO:0043565">
    <property type="term" value="F:sequence-specific DNA binding"/>
    <property type="evidence" value="ECO:0007669"/>
    <property type="project" value="TreeGrafter"/>
</dbReference>
<evidence type="ECO:0000256" key="8">
    <source>
        <dbReference type="SAM" id="Coils"/>
    </source>
</evidence>
<dbReference type="PANTHER" id="PTHR47782:SF12">
    <property type="entry name" value="ZN(II)2CYS6 TRANSCRIPTION FACTOR (EUROFUNG)"/>
    <property type="match status" value="1"/>
</dbReference>
<evidence type="ECO:0000313" key="11">
    <source>
        <dbReference type="EMBL" id="BCR85291.1"/>
    </source>
</evidence>
<dbReference type="PROSITE" id="PS50048">
    <property type="entry name" value="ZN2_CY6_FUNGAL_2"/>
    <property type="match status" value="1"/>
</dbReference>
<protein>
    <recommendedName>
        <fullName evidence="10">Zn(2)-C6 fungal-type domain-containing protein</fullName>
    </recommendedName>
</protein>
<evidence type="ECO:0000256" key="9">
    <source>
        <dbReference type="SAM" id="MobiDB-lite"/>
    </source>
</evidence>
<dbReference type="GO" id="GO:0045944">
    <property type="term" value="P:positive regulation of transcription by RNA polymerase II"/>
    <property type="evidence" value="ECO:0007669"/>
    <property type="project" value="TreeGrafter"/>
</dbReference>
<dbReference type="PROSITE" id="PS00463">
    <property type="entry name" value="ZN2_CY6_FUNGAL_1"/>
    <property type="match status" value="1"/>
</dbReference>
<dbReference type="GO" id="GO:0000981">
    <property type="term" value="F:DNA-binding transcription factor activity, RNA polymerase II-specific"/>
    <property type="evidence" value="ECO:0007669"/>
    <property type="project" value="InterPro"/>
</dbReference>
<keyword evidence="4" id="KW-0805">Transcription regulation</keyword>
<keyword evidence="8" id="KW-0175">Coiled coil</keyword>
<dbReference type="KEGG" id="ache:ACHE_20749A"/>
<keyword evidence="7" id="KW-0539">Nucleus</keyword>
<evidence type="ECO:0000256" key="6">
    <source>
        <dbReference type="ARBA" id="ARBA00023163"/>
    </source>
</evidence>
<gene>
    <name evidence="11" type="ORF">ACHE_20749A</name>
</gene>
<feature type="compositionally biased region" description="Polar residues" evidence="9">
    <location>
        <begin position="1"/>
        <end position="24"/>
    </location>
</feature>
<evidence type="ECO:0000313" key="12">
    <source>
        <dbReference type="Proteomes" id="UP000637239"/>
    </source>
</evidence>
<evidence type="ECO:0000256" key="3">
    <source>
        <dbReference type="ARBA" id="ARBA00022833"/>
    </source>
</evidence>
<feature type="region of interest" description="Disordered" evidence="9">
    <location>
        <begin position="257"/>
        <end position="282"/>
    </location>
</feature>
<keyword evidence="6" id="KW-0804">Transcription</keyword>
<dbReference type="Pfam" id="PF00172">
    <property type="entry name" value="Zn_clus"/>
    <property type="match status" value="1"/>
</dbReference>
<dbReference type="GO" id="GO:0005634">
    <property type="term" value="C:nucleus"/>
    <property type="evidence" value="ECO:0007669"/>
    <property type="project" value="UniProtKB-SubCell"/>
</dbReference>
<dbReference type="Gene3D" id="4.10.240.10">
    <property type="entry name" value="Zn(2)-C6 fungal-type DNA-binding domain"/>
    <property type="match status" value="1"/>
</dbReference>
<evidence type="ECO:0000256" key="7">
    <source>
        <dbReference type="ARBA" id="ARBA00023242"/>
    </source>
</evidence>
<dbReference type="InterPro" id="IPR036864">
    <property type="entry name" value="Zn2-C6_fun-type_DNA-bd_sf"/>
</dbReference>
<keyword evidence="3" id="KW-0862">Zinc</keyword>
<evidence type="ECO:0000256" key="4">
    <source>
        <dbReference type="ARBA" id="ARBA00023015"/>
    </source>
</evidence>
<dbReference type="CDD" id="cd00067">
    <property type="entry name" value="GAL4"/>
    <property type="match status" value="1"/>
</dbReference>
<feature type="coiled-coil region" evidence="8">
    <location>
        <begin position="209"/>
        <end position="243"/>
    </location>
</feature>
<evidence type="ECO:0000256" key="2">
    <source>
        <dbReference type="ARBA" id="ARBA00022723"/>
    </source>
</evidence>
<keyword evidence="5" id="KW-0238">DNA-binding</keyword>
<dbReference type="PANTHER" id="PTHR47782">
    <property type="entry name" value="ZN(II)2CYS6 TRANSCRIPTION FACTOR (EUROFUNG)-RELATED"/>
    <property type="match status" value="1"/>
</dbReference>
<dbReference type="EMBL" id="AP024417">
    <property type="protein sequence ID" value="BCR85291.1"/>
    <property type="molecule type" value="Genomic_DNA"/>
</dbReference>
<keyword evidence="12" id="KW-1185">Reference proteome</keyword>
<name>A0A7R7VIF1_ASPCH</name>
<feature type="compositionally biased region" description="Basic and acidic residues" evidence="9">
    <location>
        <begin position="135"/>
        <end position="148"/>
    </location>
</feature>
<proteinExistence type="predicted"/>
<reference evidence="11" key="2">
    <citation type="submission" date="2021-02" db="EMBL/GenBank/DDBJ databases">
        <title>Aspergillus chevalieri M1 genome sequence.</title>
        <authorList>
            <person name="Kadooka C."/>
            <person name="Mori K."/>
            <person name="Futagami T."/>
        </authorList>
    </citation>
    <scope>NUCLEOTIDE SEQUENCE</scope>
    <source>
        <strain evidence="11">M1</strain>
    </source>
</reference>
<dbReference type="InterPro" id="IPR001138">
    <property type="entry name" value="Zn2Cys6_DnaBD"/>
</dbReference>
<dbReference type="RefSeq" id="XP_043133813.1">
    <property type="nucleotide sequence ID" value="XM_043285087.1"/>
</dbReference>
<dbReference type="AlphaFoldDB" id="A0A7R7VIF1"/>
<evidence type="ECO:0000259" key="10">
    <source>
        <dbReference type="PROSITE" id="PS50048"/>
    </source>
</evidence>
<feature type="region of interest" description="Disordered" evidence="9">
    <location>
        <begin position="113"/>
        <end position="148"/>
    </location>
</feature>
<dbReference type="GO" id="GO:0008270">
    <property type="term" value="F:zinc ion binding"/>
    <property type="evidence" value="ECO:0007669"/>
    <property type="project" value="InterPro"/>
</dbReference>
<dbReference type="GeneID" id="66979650"/>
<feature type="region of interest" description="Disordered" evidence="9">
    <location>
        <begin position="1"/>
        <end position="25"/>
    </location>
</feature>
<feature type="region of interest" description="Disordered" evidence="9">
    <location>
        <begin position="457"/>
        <end position="476"/>
    </location>
</feature>
<evidence type="ECO:0000256" key="5">
    <source>
        <dbReference type="ARBA" id="ARBA00023125"/>
    </source>
</evidence>
<dbReference type="Proteomes" id="UP000637239">
    <property type="component" value="Chromosome 2"/>
</dbReference>
<reference evidence="11" key="1">
    <citation type="submission" date="2021-01" db="EMBL/GenBank/DDBJ databases">
        <authorList>
            <consortium name="Aspergillus chevalieri M1 genome sequencing consortium"/>
            <person name="Kazuki M."/>
            <person name="Futagami T."/>
        </authorList>
    </citation>
    <scope>NUCLEOTIDE SEQUENCE</scope>
    <source>
        <strain evidence="11">M1</strain>
    </source>
</reference>
<feature type="region of interest" description="Disordered" evidence="9">
    <location>
        <begin position="287"/>
        <end position="306"/>
    </location>
</feature>